<protein>
    <recommendedName>
        <fullName evidence="1">DUF4397 domain-containing protein</fullName>
    </recommendedName>
</protein>
<keyword evidence="3" id="KW-1185">Reference proteome</keyword>
<feature type="domain" description="DUF4397" evidence="1">
    <location>
        <begin position="244"/>
        <end position="361"/>
    </location>
</feature>
<accession>A0A1M7Z2B9</accession>
<dbReference type="OrthoDB" id="9783299at2"/>
<dbReference type="RefSeq" id="WP_073586536.1">
    <property type="nucleotide sequence ID" value="NZ_AP024898.1"/>
</dbReference>
<feature type="domain" description="DUF4397" evidence="1">
    <location>
        <begin position="28"/>
        <end position="146"/>
    </location>
</feature>
<evidence type="ECO:0000313" key="3">
    <source>
        <dbReference type="Proteomes" id="UP000184600"/>
    </source>
</evidence>
<dbReference type="PROSITE" id="PS51257">
    <property type="entry name" value="PROKAR_LIPOPROTEIN"/>
    <property type="match status" value="1"/>
</dbReference>
<dbReference type="Pfam" id="PF14344">
    <property type="entry name" value="DUF4397"/>
    <property type="match status" value="2"/>
</dbReference>
<dbReference type="STRING" id="1117707.VQ7734_04886"/>
<name>A0A1M7Z2B9_9VIBR</name>
<sequence length="449" mass="46247">MKVNSLIAVFGSAIFLAGCNHEDDNDVQLRVTHASSDAPMVSVTLNGDVASGLEKTDYQVAGDWIGLMSGSYDIAVNALLPGDQQSEVIGANLNFSPDMQYDVIAVNNAASIEPVVLSRDAAGPEGNFVRLDILHAHPDVAGVDIYLSTEEDISSVDPAVSGLEFKIDSADLPVTIPSGTYRIRVTLAGDKSAVFDSGNLELTMGSDLMITALPNVDGGAVSPVNLLVADKDGYSVLRSTGEKAAVRVVHAVDDAPDVDVLASGSAVDGLTMISFKEFRSKDLDPGSYDLSVAASSDNSLVVIEAPGTALNAGSTTSIYAVGKLNSVTDETIDPLVIAEDLRSVASYAKLRVVHASPTAGGLGLVDIHASATGTFDATTVVLSGVDFKGTATLNVPEGTYYLAVILAGDMTYTPAVQATAAVEDGGVYSVVATDDFAGGLLLNVDTAAP</sequence>
<dbReference type="Proteomes" id="UP000184600">
    <property type="component" value="Unassembled WGS sequence"/>
</dbReference>
<dbReference type="EMBL" id="FRFG01000097">
    <property type="protein sequence ID" value="SHO59109.1"/>
    <property type="molecule type" value="Genomic_DNA"/>
</dbReference>
<dbReference type="AlphaFoldDB" id="A0A1M7Z2B9"/>
<organism evidence="2 3">
    <name type="scientific">Vibrio quintilis</name>
    <dbReference type="NCBI Taxonomy" id="1117707"/>
    <lineage>
        <taxon>Bacteria</taxon>
        <taxon>Pseudomonadati</taxon>
        <taxon>Pseudomonadota</taxon>
        <taxon>Gammaproteobacteria</taxon>
        <taxon>Vibrionales</taxon>
        <taxon>Vibrionaceae</taxon>
        <taxon>Vibrio</taxon>
    </lineage>
</organism>
<evidence type="ECO:0000313" key="2">
    <source>
        <dbReference type="EMBL" id="SHO59109.1"/>
    </source>
</evidence>
<reference evidence="3" key="1">
    <citation type="submission" date="2016-12" db="EMBL/GenBank/DDBJ databases">
        <authorList>
            <person name="Rodrigo-Torres L."/>
            <person name="Arahal R.D."/>
            <person name="Lucena T."/>
        </authorList>
    </citation>
    <scope>NUCLEOTIDE SEQUENCE [LARGE SCALE GENOMIC DNA]</scope>
</reference>
<proteinExistence type="predicted"/>
<gene>
    <name evidence="2" type="ORF">VQ7734_04886</name>
</gene>
<evidence type="ECO:0000259" key="1">
    <source>
        <dbReference type="Pfam" id="PF14344"/>
    </source>
</evidence>
<dbReference type="InterPro" id="IPR025510">
    <property type="entry name" value="DUF4397"/>
</dbReference>